<evidence type="ECO:0000256" key="1">
    <source>
        <dbReference type="SAM" id="MobiDB-lite"/>
    </source>
</evidence>
<dbReference type="Proteomes" id="UP001153269">
    <property type="component" value="Unassembled WGS sequence"/>
</dbReference>
<feature type="region of interest" description="Disordered" evidence="1">
    <location>
        <begin position="1"/>
        <end position="25"/>
    </location>
</feature>
<sequence>MQQACNLQGCHLPQPQSPTPDQSAPQTLCVAQLTPDLPAVPKNAATPPALSDAIVAHCQQSSPGQGGVAAKHQVNEPITSGFIRPKIIAPLPSPSPEARGYLTGFTQL</sequence>
<organism evidence="2 3">
    <name type="scientific">Pleuronectes platessa</name>
    <name type="common">European plaice</name>
    <dbReference type="NCBI Taxonomy" id="8262"/>
    <lineage>
        <taxon>Eukaryota</taxon>
        <taxon>Metazoa</taxon>
        <taxon>Chordata</taxon>
        <taxon>Craniata</taxon>
        <taxon>Vertebrata</taxon>
        <taxon>Euteleostomi</taxon>
        <taxon>Actinopterygii</taxon>
        <taxon>Neopterygii</taxon>
        <taxon>Teleostei</taxon>
        <taxon>Neoteleostei</taxon>
        <taxon>Acanthomorphata</taxon>
        <taxon>Carangaria</taxon>
        <taxon>Pleuronectiformes</taxon>
        <taxon>Pleuronectoidei</taxon>
        <taxon>Pleuronectidae</taxon>
        <taxon>Pleuronectes</taxon>
    </lineage>
</organism>
<accession>A0A9N7VJH4</accession>
<dbReference type="EMBL" id="CADEAL010004083">
    <property type="protein sequence ID" value="CAB1451279.1"/>
    <property type="molecule type" value="Genomic_DNA"/>
</dbReference>
<dbReference type="AlphaFoldDB" id="A0A9N7VJH4"/>
<gene>
    <name evidence="2" type="ORF">PLEPLA_LOCUS38972</name>
</gene>
<name>A0A9N7VJH4_PLEPL</name>
<protein>
    <submittedName>
        <fullName evidence="2">Uncharacterized protein</fullName>
    </submittedName>
</protein>
<comment type="caution">
    <text evidence="2">The sequence shown here is derived from an EMBL/GenBank/DDBJ whole genome shotgun (WGS) entry which is preliminary data.</text>
</comment>
<evidence type="ECO:0000313" key="3">
    <source>
        <dbReference type="Proteomes" id="UP001153269"/>
    </source>
</evidence>
<evidence type="ECO:0000313" key="2">
    <source>
        <dbReference type="EMBL" id="CAB1451279.1"/>
    </source>
</evidence>
<proteinExistence type="predicted"/>
<feature type="region of interest" description="Disordered" evidence="1">
    <location>
        <begin position="89"/>
        <end position="108"/>
    </location>
</feature>
<reference evidence="2" key="1">
    <citation type="submission" date="2020-03" db="EMBL/GenBank/DDBJ databases">
        <authorList>
            <person name="Weist P."/>
        </authorList>
    </citation>
    <scope>NUCLEOTIDE SEQUENCE</scope>
</reference>
<keyword evidence="3" id="KW-1185">Reference proteome</keyword>